<organism evidence="2 3">
    <name type="scientific">Vespula vulgaris</name>
    <name type="common">Yellow jacket</name>
    <name type="synonym">Wasp</name>
    <dbReference type="NCBI Taxonomy" id="7454"/>
    <lineage>
        <taxon>Eukaryota</taxon>
        <taxon>Metazoa</taxon>
        <taxon>Ecdysozoa</taxon>
        <taxon>Arthropoda</taxon>
        <taxon>Hexapoda</taxon>
        <taxon>Insecta</taxon>
        <taxon>Pterygota</taxon>
        <taxon>Neoptera</taxon>
        <taxon>Endopterygota</taxon>
        <taxon>Hymenoptera</taxon>
        <taxon>Apocrita</taxon>
        <taxon>Aculeata</taxon>
        <taxon>Vespoidea</taxon>
        <taxon>Vespidae</taxon>
        <taxon>Vespinae</taxon>
        <taxon>Vespula</taxon>
    </lineage>
</organism>
<dbReference type="Proteomes" id="UP000614350">
    <property type="component" value="Unassembled WGS sequence"/>
</dbReference>
<keyword evidence="1" id="KW-1133">Transmembrane helix</keyword>
<feature type="transmembrane region" description="Helical" evidence="1">
    <location>
        <begin position="7"/>
        <end position="25"/>
    </location>
</feature>
<keyword evidence="3" id="KW-1185">Reference proteome</keyword>
<comment type="caution">
    <text evidence="2">The sequence shown here is derived from an EMBL/GenBank/DDBJ whole genome shotgun (WGS) entry which is preliminary data.</text>
</comment>
<proteinExistence type="predicted"/>
<accession>A0A834K1J0</accession>
<evidence type="ECO:0000313" key="2">
    <source>
        <dbReference type="EMBL" id="KAF7398347.1"/>
    </source>
</evidence>
<dbReference type="EMBL" id="JACSEA010000006">
    <property type="protein sequence ID" value="KAF7398347.1"/>
    <property type="molecule type" value="Genomic_DNA"/>
</dbReference>
<reference evidence="2" key="1">
    <citation type="journal article" date="2020" name="G3 (Bethesda)">
        <title>High-Quality Assemblies for Three Invasive Social Wasps from the &lt;i&gt;Vespula&lt;/i&gt; Genus.</title>
        <authorList>
            <person name="Harrop T.W.R."/>
            <person name="Guhlin J."/>
            <person name="McLaughlin G.M."/>
            <person name="Permina E."/>
            <person name="Stockwell P."/>
            <person name="Gilligan J."/>
            <person name="Le Lec M.F."/>
            <person name="Gruber M.A.M."/>
            <person name="Quinn O."/>
            <person name="Lovegrove M."/>
            <person name="Duncan E.J."/>
            <person name="Remnant E.J."/>
            <person name="Van Eeckhoven J."/>
            <person name="Graham B."/>
            <person name="Knapp R.A."/>
            <person name="Langford K.W."/>
            <person name="Kronenberg Z."/>
            <person name="Press M.O."/>
            <person name="Eacker S.M."/>
            <person name="Wilson-Rankin E.E."/>
            <person name="Purcell J."/>
            <person name="Lester P.J."/>
            <person name="Dearden P.K."/>
        </authorList>
    </citation>
    <scope>NUCLEOTIDE SEQUENCE</scope>
    <source>
        <strain evidence="2">Marl-1</strain>
    </source>
</reference>
<name>A0A834K1J0_VESVU</name>
<keyword evidence="1" id="KW-0472">Membrane</keyword>
<gene>
    <name evidence="2" type="ORF">HZH66_006244</name>
</gene>
<evidence type="ECO:0000313" key="3">
    <source>
        <dbReference type="Proteomes" id="UP000614350"/>
    </source>
</evidence>
<dbReference type="AlphaFoldDB" id="A0A834K1J0"/>
<protein>
    <submittedName>
        <fullName evidence="2">Uncharacterized protein</fullName>
    </submittedName>
</protein>
<sequence length="69" mass="7894">MEKSLRTYKFISLILLIFNTISLVLELNGVSPLKGQILTDFDFALSEDIESLSPQRDLEIFTGYHRSES</sequence>
<evidence type="ECO:0000256" key="1">
    <source>
        <dbReference type="SAM" id="Phobius"/>
    </source>
</evidence>
<keyword evidence="1" id="KW-0812">Transmembrane</keyword>